<dbReference type="EMBL" id="AP017928">
    <property type="protein sequence ID" value="BBA33827.1"/>
    <property type="molecule type" value="Genomic_DNA"/>
</dbReference>
<dbReference type="RefSeq" id="WP_077731396.1">
    <property type="nucleotide sequence ID" value="NZ_AP017928.1"/>
</dbReference>
<evidence type="ECO:0000313" key="2">
    <source>
        <dbReference type="Proteomes" id="UP000266313"/>
    </source>
</evidence>
<dbReference type="KEGG" id="mmai:sS8_1873"/>
<accession>A0A250KQF5</accession>
<organism evidence="1 2">
    <name type="scientific">Methylocaldum marinum</name>
    <dbReference type="NCBI Taxonomy" id="1432792"/>
    <lineage>
        <taxon>Bacteria</taxon>
        <taxon>Pseudomonadati</taxon>
        <taxon>Pseudomonadota</taxon>
        <taxon>Gammaproteobacteria</taxon>
        <taxon>Methylococcales</taxon>
        <taxon>Methylococcaceae</taxon>
        <taxon>Methylocaldum</taxon>
    </lineage>
</organism>
<proteinExistence type="predicted"/>
<gene>
    <name evidence="1" type="ORF">sS8_1873</name>
</gene>
<dbReference type="Proteomes" id="UP000266313">
    <property type="component" value="Chromosome"/>
</dbReference>
<reference evidence="1 2" key="1">
    <citation type="submission" date="2016-12" db="EMBL/GenBank/DDBJ databases">
        <title>Genome sequencing of Methylocaldum marinum.</title>
        <authorList>
            <person name="Takeuchi M."/>
            <person name="Kamagata Y."/>
            <person name="Hiraoka S."/>
            <person name="Oshima K."/>
            <person name="Hattori M."/>
            <person name="Iwasaki W."/>
        </authorList>
    </citation>
    <scope>NUCLEOTIDE SEQUENCE [LARGE SCALE GENOMIC DNA]</scope>
    <source>
        <strain evidence="1 2">S8</strain>
    </source>
</reference>
<name>A0A250KQF5_9GAMM</name>
<evidence type="ECO:0000313" key="1">
    <source>
        <dbReference type="EMBL" id="BBA33827.1"/>
    </source>
</evidence>
<keyword evidence="2" id="KW-1185">Reference proteome</keyword>
<protein>
    <submittedName>
        <fullName evidence="1">Uncharacterized protein</fullName>
    </submittedName>
</protein>
<dbReference type="AlphaFoldDB" id="A0A250KQF5"/>
<dbReference type="OrthoDB" id="5522580at2"/>
<sequence>MSSNTNPTGCGSINTQVYEFTTSDAGKTSGTAYGNLPLGDPNGSQVSINGTTDLSQIIVGNNGACVMSIVYQYFDGIARKSAIYVFGQGPKGMGSGSLHMSFVTSQDTHTLSLTSSTPSCHDDKFEDMNAITQITWKSD</sequence>